<dbReference type="InterPro" id="IPR041899">
    <property type="entry name" value="MAGE_WH2"/>
</dbReference>
<dbReference type="Pfam" id="PF01454">
    <property type="entry name" value="MAGE"/>
    <property type="match status" value="1"/>
</dbReference>
<feature type="region of interest" description="Disordered" evidence="1">
    <location>
        <begin position="1"/>
        <end position="21"/>
    </location>
</feature>
<dbReference type="AlphaFoldDB" id="A0A6P8ZIQ9"/>
<evidence type="ECO:0000313" key="4">
    <source>
        <dbReference type="RefSeq" id="XP_034234032.1"/>
    </source>
</evidence>
<dbReference type="PANTHER" id="PTHR11736">
    <property type="entry name" value="MELANOMA-ASSOCIATED ANTIGEN MAGE ANTIGEN"/>
    <property type="match status" value="1"/>
</dbReference>
<reference evidence="4 5" key="1">
    <citation type="submission" date="2025-04" db="UniProtKB">
        <authorList>
            <consortium name="RefSeq"/>
        </authorList>
    </citation>
    <scope>IDENTIFICATION</scope>
    <source>
        <tissue evidence="4 5">Total insect</tissue>
    </source>
</reference>
<evidence type="ECO:0000313" key="6">
    <source>
        <dbReference type="RefSeq" id="XP_034234035.1"/>
    </source>
</evidence>
<dbReference type="Proteomes" id="UP000515158">
    <property type="component" value="Unplaced"/>
</dbReference>
<dbReference type="PROSITE" id="PS50838">
    <property type="entry name" value="MAGE"/>
    <property type="match status" value="1"/>
</dbReference>
<dbReference type="InterPro" id="IPR002190">
    <property type="entry name" value="MHD_dom"/>
</dbReference>
<accession>A0A6P8ZIQ9</accession>
<dbReference type="OrthoDB" id="205198at2759"/>
<dbReference type="SMART" id="SM01373">
    <property type="entry name" value="MAGE"/>
    <property type="match status" value="1"/>
</dbReference>
<feature type="compositionally biased region" description="Polar residues" evidence="1">
    <location>
        <begin position="1"/>
        <end position="11"/>
    </location>
</feature>
<proteinExistence type="predicted"/>
<evidence type="ECO:0000313" key="5">
    <source>
        <dbReference type="RefSeq" id="XP_034234034.1"/>
    </source>
</evidence>
<sequence>MSQRMSSQGPARSQAPPISSKELTDLARRAVRYLLMNDLDKVPIKHNDILKNVTKNCTKNTSQVMQLAAKMLRETYGIELVDDGNKPNKHYLLVNCLKHQDHISHSIATEKELALLAIILSLIFMQTNGRWKEAGVEQGKLYAFLKLLDIDPLDHHEYFGDVKKLLESLRSQRYIQEIKIENTDPVKYECRWGLRACEELSPRSALEFASEMYGRDRIETWATQYKAVCTHENGGNVAHRSN</sequence>
<dbReference type="Gene3D" id="1.10.10.1200">
    <property type="entry name" value="MAGE homology domain, winged helix WH1 motif"/>
    <property type="match status" value="1"/>
</dbReference>
<dbReference type="GO" id="GO:0005634">
    <property type="term" value="C:nucleus"/>
    <property type="evidence" value="ECO:0007669"/>
    <property type="project" value="TreeGrafter"/>
</dbReference>
<dbReference type="InterPro" id="IPR037445">
    <property type="entry name" value="MAGE"/>
</dbReference>
<dbReference type="KEGG" id="tpal:117641046"/>
<dbReference type="RefSeq" id="XP_034234032.1">
    <property type="nucleotide sequence ID" value="XM_034378141.1"/>
</dbReference>
<gene>
    <name evidence="4 5 6" type="primary">LOC117641046</name>
</gene>
<evidence type="ECO:0000259" key="2">
    <source>
        <dbReference type="PROSITE" id="PS50838"/>
    </source>
</evidence>
<protein>
    <submittedName>
        <fullName evidence="4 5">Non-structural maintenance of chromosomes element 3 homolog</fullName>
    </submittedName>
</protein>
<evidence type="ECO:0000256" key="1">
    <source>
        <dbReference type="SAM" id="MobiDB-lite"/>
    </source>
</evidence>
<evidence type="ECO:0000313" key="3">
    <source>
        <dbReference type="Proteomes" id="UP000515158"/>
    </source>
</evidence>
<organism evidence="5">
    <name type="scientific">Thrips palmi</name>
    <name type="common">Melon thrips</name>
    <dbReference type="NCBI Taxonomy" id="161013"/>
    <lineage>
        <taxon>Eukaryota</taxon>
        <taxon>Metazoa</taxon>
        <taxon>Ecdysozoa</taxon>
        <taxon>Arthropoda</taxon>
        <taxon>Hexapoda</taxon>
        <taxon>Insecta</taxon>
        <taxon>Pterygota</taxon>
        <taxon>Neoptera</taxon>
        <taxon>Paraneoptera</taxon>
        <taxon>Thysanoptera</taxon>
        <taxon>Terebrantia</taxon>
        <taxon>Thripoidea</taxon>
        <taxon>Thripidae</taxon>
        <taxon>Thrips</taxon>
    </lineage>
</organism>
<dbReference type="RefSeq" id="XP_034234034.1">
    <property type="nucleotide sequence ID" value="XM_034378143.1"/>
</dbReference>
<feature type="domain" description="MAGE" evidence="2">
    <location>
        <begin position="23"/>
        <end position="227"/>
    </location>
</feature>
<dbReference type="GeneID" id="117641046"/>
<dbReference type="RefSeq" id="XP_034234035.1">
    <property type="nucleotide sequence ID" value="XM_034378144.1"/>
</dbReference>
<dbReference type="PANTHER" id="PTHR11736:SF14">
    <property type="entry name" value="NSE3 HOMOLOG, SMC5-SMC6 COMPLEX COMPONENT"/>
    <property type="match status" value="1"/>
</dbReference>
<dbReference type="Gene3D" id="1.10.10.1210">
    <property type="entry name" value="MAGE homology domain, winged helix WH2 motif"/>
    <property type="match status" value="1"/>
</dbReference>
<dbReference type="InterPro" id="IPR041898">
    <property type="entry name" value="MAGE_WH1"/>
</dbReference>
<name>A0A6P8ZIQ9_THRPL</name>
<keyword evidence="3" id="KW-1185">Reference proteome</keyword>
<dbReference type="FunFam" id="1.10.10.1210:FF:000001">
    <property type="entry name" value="melanoma-associated antigen D1"/>
    <property type="match status" value="1"/>
</dbReference>